<evidence type="ECO:0000259" key="4">
    <source>
        <dbReference type="PROSITE" id="PS50110"/>
    </source>
</evidence>
<evidence type="ECO:0000256" key="2">
    <source>
        <dbReference type="PROSITE-ProRule" id="PRU00169"/>
    </source>
</evidence>
<dbReference type="GO" id="GO:0000160">
    <property type="term" value="P:phosphorelay signal transduction system"/>
    <property type="evidence" value="ECO:0007669"/>
    <property type="project" value="InterPro"/>
</dbReference>
<feature type="domain" description="Response regulatory" evidence="4">
    <location>
        <begin position="3"/>
        <end position="119"/>
    </location>
</feature>
<dbReference type="PANTHER" id="PTHR44591">
    <property type="entry name" value="STRESS RESPONSE REGULATOR PROTEIN 1"/>
    <property type="match status" value="1"/>
</dbReference>
<reference evidence="5 6" key="1">
    <citation type="submission" date="2017-09" db="EMBL/GenBank/DDBJ databases">
        <title>Depth-based differentiation of microbial function through sediment-hosted aquifers and enrichment of novel symbionts in the deep terrestrial subsurface.</title>
        <authorList>
            <person name="Probst A.J."/>
            <person name="Ladd B."/>
            <person name="Jarett J.K."/>
            <person name="Geller-Mcgrath D.E."/>
            <person name="Sieber C.M."/>
            <person name="Emerson J.B."/>
            <person name="Anantharaman K."/>
            <person name="Thomas B.C."/>
            <person name="Malmstrom R."/>
            <person name="Stieglmeier M."/>
            <person name="Klingl A."/>
            <person name="Woyke T."/>
            <person name="Ryan C.M."/>
            <person name="Banfield J.F."/>
        </authorList>
    </citation>
    <scope>NUCLEOTIDE SEQUENCE [LARGE SCALE GENOMIC DNA]</scope>
    <source>
        <strain evidence="5">CG11_big_fil_rev_8_21_14_0_20_46_11</strain>
    </source>
</reference>
<proteinExistence type="predicted"/>
<accession>A0A2H0KAE1</accession>
<dbReference type="Pfam" id="PF00072">
    <property type="entry name" value="Response_reg"/>
    <property type="match status" value="2"/>
</dbReference>
<keyword evidence="1 2" id="KW-0597">Phosphoprotein</keyword>
<dbReference type="SMART" id="SM00448">
    <property type="entry name" value="REC"/>
    <property type="match status" value="2"/>
</dbReference>
<name>A0A2H0KAE1_9BACT</name>
<feature type="domain" description="Response regulatory" evidence="4">
    <location>
        <begin position="155"/>
        <end position="270"/>
    </location>
</feature>
<evidence type="ECO:0000313" key="5">
    <source>
        <dbReference type="EMBL" id="PIQ68187.1"/>
    </source>
</evidence>
<organism evidence="5 6">
    <name type="scientific">Candidatus Taylorbacteria bacterium CG11_big_fil_rev_8_21_14_0_20_46_11</name>
    <dbReference type="NCBI Taxonomy" id="1975025"/>
    <lineage>
        <taxon>Bacteria</taxon>
        <taxon>Candidatus Tayloriibacteriota</taxon>
    </lineage>
</organism>
<dbReference type="Gene3D" id="3.40.50.2300">
    <property type="match status" value="2"/>
</dbReference>
<dbReference type="PROSITE" id="PS50110">
    <property type="entry name" value="RESPONSE_REGULATORY"/>
    <property type="match status" value="2"/>
</dbReference>
<dbReference type="Proteomes" id="UP000229342">
    <property type="component" value="Unassembled WGS sequence"/>
</dbReference>
<dbReference type="PANTHER" id="PTHR44591:SF23">
    <property type="entry name" value="CHEY SUBFAMILY"/>
    <property type="match status" value="1"/>
</dbReference>
<comment type="caution">
    <text evidence="5">The sequence shown here is derived from an EMBL/GenBank/DDBJ whole genome shotgun (WGS) entry which is preliminary data.</text>
</comment>
<dbReference type="InterPro" id="IPR011006">
    <property type="entry name" value="CheY-like_superfamily"/>
</dbReference>
<dbReference type="InterPro" id="IPR050595">
    <property type="entry name" value="Bact_response_regulator"/>
</dbReference>
<evidence type="ECO:0000313" key="6">
    <source>
        <dbReference type="Proteomes" id="UP000229342"/>
    </source>
</evidence>
<evidence type="ECO:0000256" key="1">
    <source>
        <dbReference type="ARBA" id="ARBA00022553"/>
    </source>
</evidence>
<feature type="modified residue" description="4-aspartylphosphate" evidence="2">
    <location>
        <position position="204"/>
    </location>
</feature>
<feature type="region of interest" description="Disordered" evidence="3">
    <location>
        <begin position="126"/>
        <end position="153"/>
    </location>
</feature>
<feature type="modified residue" description="4-aspartylphosphate" evidence="2">
    <location>
        <position position="52"/>
    </location>
</feature>
<evidence type="ECO:0000256" key="3">
    <source>
        <dbReference type="SAM" id="MobiDB-lite"/>
    </source>
</evidence>
<protein>
    <recommendedName>
        <fullName evidence="4">Response regulatory domain-containing protein</fullName>
    </recommendedName>
</protein>
<dbReference type="InterPro" id="IPR001789">
    <property type="entry name" value="Sig_transdc_resp-reg_receiver"/>
</dbReference>
<dbReference type="SUPFAM" id="SSF52172">
    <property type="entry name" value="CheY-like"/>
    <property type="match status" value="2"/>
</dbReference>
<dbReference type="EMBL" id="PCVG01000074">
    <property type="protein sequence ID" value="PIQ68187.1"/>
    <property type="molecule type" value="Genomic_DNA"/>
</dbReference>
<sequence length="277" mass="30042">MNKILVIEDDIFLGDVLMQKLKASGYDATLARDGASGLKQILDSKPELILLDIILPQMNGYEVLEAKNKDPRIASIPVIVISNSGQPVEINRALALGVKDYLVKAQFDPEEVIVKVRLQLAKDGGSTLTPAGEAPTSEPTAQTGTPPPTPLSGRKIMWVEDDKFLSDIIARKLSTQGCTLFHATDGEMALKMLETETPDLILLDILLPGLDGFEILKRIKEGKHKGVPVILLSNLGQKTDIDKGKGLGAIRFLIKATVTLDEIIDEIKAVFKEVAGK</sequence>
<gene>
    <name evidence="5" type="ORF">COV91_05450</name>
</gene>
<dbReference type="AlphaFoldDB" id="A0A2H0KAE1"/>